<reference evidence="1" key="2">
    <citation type="journal article" date="2021" name="Genome Biol. Evol.">
        <title>Developing a high-quality reference genome for a parasitic bivalve with doubly uniparental inheritance (Bivalvia: Unionida).</title>
        <authorList>
            <person name="Smith C.H."/>
        </authorList>
    </citation>
    <scope>NUCLEOTIDE SEQUENCE</scope>
    <source>
        <strain evidence="1">CHS0354</strain>
        <tissue evidence="1">Mantle</tissue>
    </source>
</reference>
<organism evidence="1 2">
    <name type="scientific">Potamilus streckersoni</name>
    <dbReference type="NCBI Taxonomy" id="2493646"/>
    <lineage>
        <taxon>Eukaryota</taxon>
        <taxon>Metazoa</taxon>
        <taxon>Spiralia</taxon>
        <taxon>Lophotrochozoa</taxon>
        <taxon>Mollusca</taxon>
        <taxon>Bivalvia</taxon>
        <taxon>Autobranchia</taxon>
        <taxon>Heteroconchia</taxon>
        <taxon>Palaeoheterodonta</taxon>
        <taxon>Unionida</taxon>
        <taxon>Unionoidea</taxon>
        <taxon>Unionidae</taxon>
        <taxon>Ambleminae</taxon>
        <taxon>Lampsilini</taxon>
        <taxon>Potamilus</taxon>
    </lineage>
</organism>
<reference evidence="1" key="3">
    <citation type="submission" date="2023-05" db="EMBL/GenBank/DDBJ databases">
        <authorList>
            <person name="Smith C.H."/>
        </authorList>
    </citation>
    <scope>NUCLEOTIDE SEQUENCE</scope>
    <source>
        <strain evidence="1">CHS0354</strain>
        <tissue evidence="1">Mantle</tissue>
    </source>
</reference>
<dbReference type="EMBL" id="JAEAOA010000568">
    <property type="protein sequence ID" value="KAK3610406.1"/>
    <property type="molecule type" value="Genomic_DNA"/>
</dbReference>
<gene>
    <name evidence="1" type="ORF">CHS0354_008696</name>
</gene>
<sequence>MTETLPLILISIKLSTSIPEDYSSIDFEIFYAASDDSIEQEQYQAESVLSHLLYHSLPFVVPDIAPEIPNNPSVHNIVGPTPQAERPDKKIKKPAAMAFTTRTRSDGHKRV</sequence>
<evidence type="ECO:0000313" key="1">
    <source>
        <dbReference type="EMBL" id="KAK3610406.1"/>
    </source>
</evidence>
<dbReference type="Proteomes" id="UP001195483">
    <property type="component" value="Unassembled WGS sequence"/>
</dbReference>
<protein>
    <submittedName>
        <fullName evidence="1">Uncharacterized protein</fullName>
    </submittedName>
</protein>
<accession>A0AAE0THP2</accession>
<comment type="caution">
    <text evidence="1">The sequence shown here is derived from an EMBL/GenBank/DDBJ whole genome shotgun (WGS) entry which is preliminary data.</text>
</comment>
<keyword evidence="2" id="KW-1185">Reference proteome</keyword>
<proteinExistence type="predicted"/>
<evidence type="ECO:0000313" key="2">
    <source>
        <dbReference type="Proteomes" id="UP001195483"/>
    </source>
</evidence>
<name>A0AAE0THP2_9BIVA</name>
<reference evidence="1" key="1">
    <citation type="journal article" date="2021" name="Genome Biol. Evol.">
        <title>A High-Quality Reference Genome for a Parasitic Bivalve with Doubly Uniparental Inheritance (Bivalvia: Unionida).</title>
        <authorList>
            <person name="Smith C.H."/>
        </authorList>
    </citation>
    <scope>NUCLEOTIDE SEQUENCE</scope>
    <source>
        <strain evidence="1">CHS0354</strain>
    </source>
</reference>
<dbReference type="AlphaFoldDB" id="A0AAE0THP2"/>